<protein>
    <submittedName>
        <fullName evidence="6">LysR substrate-binding domain-containing protein</fullName>
    </submittedName>
</protein>
<dbReference type="RefSeq" id="WP_275569795.1">
    <property type="nucleotide sequence ID" value="NZ_JARGYC010000118.1"/>
</dbReference>
<evidence type="ECO:0000313" key="7">
    <source>
        <dbReference type="Proteomes" id="UP001220964"/>
    </source>
</evidence>
<dbReference type="PANTHER" id="PTHR30537">
    <property type="entry name" value="HTH-TYPE TRANSCRIPTIONAL REGULATOR"/>
    <property type="match status" value="1"/>
</dbReference>
<dbReference type="PROSITE" id="PS50931">
    <property type="entry name" value="HTH_LYSR"/>
    <property type="match status" value="1"/>
</dbReference>
<comment type="caution">
    <text evidence="6">The sequence shown here is derived from an EMBL/GenBank/DDBJ whole genome shotgun (WGS) entry which is preliminary data.</text>
</comment>
<dbReference type="AlphaFoldDB" id="A0AAE3NWQ2"/>
<organism evidence="6 7">
    <name type="scientific">Psychromarinibacter sediminicola</name>
    <dbReference type="NCBI Taxonomy" id="3033385"/>
    <lineage>
        <taxon>Bacteria</taxon>
        <taxon>Pseudomonadati</taxon>
        <taxon>Pseudomonadota</taxon>
        <taxon>Alphaproteobacteria</taxon>
        <taxon>Rhodobacterales</taxon>
        <taxon>Paracoccaceae</taxon>
        <taxon>Psychromarinibacter</taxon>
    </lineage>
</organism>
<dbReference type="PANTHER" id="PTHR30537:SF32">
    <property type="entry name" value="HTH-TYPE TRANSCRIPTIONAL REGULATOR DSDC"/>
    <property type="match status" value="1"/>
</dbReference>
<dbReference type="InterPro" id="IPR000847">
    <property type="entry name" value="LysR_HTH_N"/>
</dbReference>
<evidence type="ECO:0000313" key="6">
    <source>
        <dbReference type="EMBL" id="MDF0603681.1"/>
    </source>
</evidence>
<dbReference type="EMBL" id="JARGYC010000118">
    <property type="protein sequence ID" value="MDF0603681.1"/>
    <property type="molecule type" value="Genomic_DNA"/>
</dbReference>
<keyword evidence="3" id="KW-0238">DNA-binding</keyword>
<dbReference type="GO" id="GO:0006351">
    <property type="term" value="P:DNA-templated transcription"/>
    <property type="evidence" value="ECO:0007669"/>
    <property type="project" value="TreeGrafter"/>
</dbReference>
<keyword evidence="4" id="KW-0804">Transcription</keyword>
<keyword evidence="2" id="KW-0805">Transcription regulation</keyword>
<dbReference type="Gene3D" id="3.40.190.10">
    <property type="entry name" value="Periplasmic binding protein-like II"/>
    <property type="match status" value="2"/>
</dbReference>
<proteinExistence type="inferred from homology"/>
<dbReference type="Proteomes" id="UP001220964">
    <property type="component" value="Unassembled WGS sequence"/>
</dbReference>
<dbReference type="Gene3D" id="1.10.10.10">
    <property type="entry name" value="Winged helix-like DNA-binding domain superfamily/Winged helix DNA-binding domain"/>
    <property type="match status" value="1"/>
</dbReference>
<dbReference type="InterPro" id="IPR058163">
    <property type="entry name" value="LysR-type_TF_proteobact-type"/>
</dbReference>
<dbReference type="GO" id="GO:0003700">
    <property type="term" value="F:DNA-binding transcription factor activity"/>
    <property type="evidence" value="ECO:0007669"/>
    <property type="project" value="InterPro"/>
</dbReference>
<dbReference type="GO" id="GO:0043565">
    <property type="term" value="F:sequence-specific DNA binding"/>
    <property type="evidence" value="ECO:0007669"/>
    <property type="project" value="TreeGrafter"/>
</dbReference>
<comment type="similarity">
    <text evidence="1">Belongs to the LysR transcriptional regulatory family.</text>
</comment>
<evidence type="ECO:0000256" key="2">
    <source>
        <dbReference type="ARBA" id="ARBA00023015"/>
    </source>
</evidence>
<dbReference type="InterPro" id="IPR036388">
    <property type="entry name" value="WH-like_DNA-bd_sf"/>
</dbReference>
<evidence type="ECO:0000256" key="4">
    <source>
        <dbReference type="ARBA" id="ARBA00023163"/>
    </source>
</evidence>
<evidence type="ECO:0000256" key="3">
    <source>
        <dbReference type="ARBA" id="ARBA00023125"/>
    </source>
</evidence>
<dbReference type="Pfam" id="PF03466">
    <property type="entry name" value="LysR_substrate"/>
    <property type="match status" value="1"/>
</dbReference>
<feature type="domain" description="HTH lysR-type" evidence="5">
    <location>
        <begin position="1"/>
        <end position="61"/>
    </location>
</feature>
<sequence length="315" mass="34567">MKIDALNGWRAAEAVIRNRGIAPAAEELAVSRAAVAAQIRTLEARIGHPIFRRRSAGLEPTEDVLRVSHRLSSAFSELAALQEELSAAGNPRRVALTVTQFFADTWLPKYLPDMLREMPGLDLRIDSTPEVVSLDTGEITFAFRFMSEPEPPLTSIDLFPGAFAPVCTPGFAERFNLSETTETLEGVPLIHLPDLSTDPTQAEWATWSEKTGLPLGPNQEANVGYSKVASALGLARSESGLVLGVLAGCFDAVAKGELVLPLGPKSVVYTSYWHRLVWRGDRRLTGLRRKFRDFVEARAERDRIIAEKAFGGRNT</sequence>
<dbReference type="SUPFAM" id="SSF46785">
    <property type="entry name" value="Winged helix' DNA-binding domain"/>
    <property type="match status" value="1"/>
</dbReference>
<keyword evidence="7" id="KW-1185">Reference proteome</keyword>
<reference evidence="6" key="1">
    <citation type="submission" date="2023-03" db="EMBL/GenBank/DDBJ databases">
        <title>Multiphase analysis and comparison of six strains from genera Psychromarinibacter, Lutimaribacter, and Maritimibacter, including a novel species: Psychromarinibacter sediminicola sp. nov.</title>
        <authorList>
            <person name="Wang Y.-H."/>
            <person name="Ye M.-Q."/>
            <person name="Du Z.-J."/>
        </authorList>
    </citation>
    <scope>NUCLEOTIDE SEQUENCE</scope>
    <source>
        <strain evidence="6">C21-152</strain>
    </source>
</reference>
<gene>
    <name evidence="6" type="ORF">P1J78_23430</name>
</gene>
<name>A0AAE3NWQ2_9RHOB</name>
<dbReference type="InterPro" id="IPR005119">
    <property type="entry name" value="LysR_subst-bd"/>
</dbReference>
<accession>A0AAE3NWQ2</accession>
<dbReference type="InterPro" id="IPR036390">
    <property type="entry name" value="WH_DNA-bd_sf"/>
</dbReference>
<dbReference type="Pfam" id="PF00126">
    <property type="entry name" value="HTH_1"/>
    <property type="match status" value="1"/>
</dbReference>
<dbReference type="SUPFAM" id="SSF53850">
    <property type="entry name" value="Periplasmic binding protein-like II"/>
    <property type="match status" value="1"/>
</dbReference>
<evidence type="ECO:0000259" key="5">
    <source>
        <dbReference type="PROSITE" id="PS50931"/>
    </source>
</evidence>
<evidence type="ECO:0000256" key="1">
    <source>
        <dbReference type="ARBA" id="ARBA00009437"/>
    </source>
</evidence>